<organism evidence="2">
    <name type="scientific">Bacteroides intestinalis</name>
    <dbReference type="NCBI Taxonomy" id="329854"/>
    <lineage>
        <taxon>Bacteria</taxon>
        <taxon>Pseudomonadati</taxon>
        <taxon>Bacteroidota</taxon>
        <taxon>Bacteroidia</taxon>
        <taxon>Bacteroidales</taxon>
        <taxon>Bacteroidaceae</taxon>
        <taxon>Bacteroides</taxon>
    </lineage>
</organism>
<evidence type="ECO:0000313" key="2">
    <source>
        <dbReference type="EMBL" id="KXT40523.1"/>
    </source>
</evidence>
<protein>
    <submittedName>
        <fullName evidence="2">Uncharacterized protein</fullName>
    </submittedName>
</protein>
<dbReference type="EMBL" id="LTDF01000178">
    <property type="protein sequence ID" value="KXT40523.1"/>
    <property type="molecule type" value="Genomic_DNA"/>
</dbReference>
<comment type="caution">
    <text evidence="2">The sequence shown here is derived from an EMBL/GenBank/DDBJ whole genome shotgun (WGS) entry which is preliminary data.</text>
</comment>
<evidence type="ECO:0000256" key="1">
    <source>
        <dbReference type="SAM" id="MobiDB-lite"/>
    </source>
</evidence>
<name>A0A139KMV5_9BACE</name>
<sequence>MRNNMGIELYSQSSNSLSSPETTFDATTSFESYYMNQMQILANVIDPNNLYAEVARAGGKTEGITGPRIIRVANDMPGELSFLVHKTYVALMTNVWPNLQAYFSKEVTVGGKVRSMLEYGIDYVVGEAKLPSHFRRPRYPISYPKHSVVFRDGHHIQLVSSDQPESVAGRSAVHAIIEEMKHNKGEKLKTRLFPSLRGSSAEIRRSTYYQGITGVSDTARVDLGEDDWFEEYEKHMDHKLLEEIATVALHVNAAIYQKYRLINSQRETTNPVTLEHIRLEIIKQDRIIALWKPRLADMRRNATLYIRASSFCNKDILGPKFFKTQLETLDMDEFLTSICAIRHKEVINKFFANYNKEKHQFADSYIYESILKLDLREHFILTARYLKYYSKHDELLVGYDPGHFSSLTVAQEKNYGRQLRILKEFYCCYPDEQPELARQFYEFFGPDSINKRIILYPDRAGNKRREELEQITTDSRALKRELESYGFEVELMNEGQSTIYYWQQFKLLLLIFGGRSNALPEILIDENECKNLCSSIMLSPLKKTEGRIELDKSSEKKVPLKNQAGLTTQLPSSLIYLLFGRYGNKVQSELSSMPDNLPDNFAI</sequence>
<proteinExistence type="predicted"/>
<dbReference type="Proteomes" id="UP000070319">
    <property type="component" value="Unassembled WGS sequence"/>
</dbReference>
<gene>
    <name evidence="2" type="ORF">HMPREF2531_05299</name>
</gene>
<accession>A0A139KMV5</accession>
<dbReference type="AlphaFoldDB" id="A0A139KMV5"/>
<feature type="region of interest" description="Disordered" evidence="1">
    <location>
        <begin position="1"/>
        <end position="21"/>
    </location>
</feature>
<evidence type="ECO:0000313" key="3">
    <source>
        <dbReference type="Proteomes" id="UP000070319"/>
    </source>
</evidence>
<dbReference type="PATRIC" id="fig|329854.7.peg.5371"/>
<reference evidence="2 3" key="1">
    <citation type="submission" date="2016-02" db="EMBL/GenBank/DDBJ databases">
        <authorList>
            <person name="Wen L."/>
            <person name="He K."/>
            <person name="Yang H."/>
        </authorList>
    </citation>
    <scope>NUCLEOTIDE SEQUENCE [LARGE SCALE GENOMIC DNA]</scope>
    <source>
        <strain evidence="2 3">KLE1704</strain>
    </source>
</reference>